<evidence type="ECO:0000256" key="6">
    <source>
        <dbReference type="ARBA" id="ARBA00023136"/>
    </source>
</evidence>
<dbReference type="CTD" id="36377"/>
<dbReference type="InterPro" id="IPR050964">
    <property type="entry name" value="Striated_Muscle_Regulatory"/>
</dbReference>
<dbReference type="SUPFAM" id="SSF48726">
    <property type="entry name" value="Immunoglobulin"/>
    <property type="match status" value="4"/>
</dbReference>
<keyword evidence="14" id="KW-1185">Reference proteome</keyword>
<feature type="transmembrane region" description="Helical" evidence="11">
    <location>
        <begin position="1143"/>
        <end position="1167"/>
    </location>
</feature>
<evidence type="ECO:0000259" key="13">
    <source>
        <dbReference type="PROSITE" id="PS50853"/>
    </source>
</evidence>
<feature type="transmembrane region" description="Helical" evidence="11">
    <location>
        <begin position="21"/>
        <end position="39"/>
    </location>
</feature>
<evidence type="ECO:0000256" key="1">
    <source>
        <dbReference type="ARBA" id="ARBA00004479"/>
    </source>
</evidence>
<dbReference type="SUPFAM" id="SSF49265">
    <property type="entry name" value="Fibronectin type III"/>
    <property type="match status" value="4"/>
</dbReference>
<dbReference type="OrthoDB" id="114660at2759"/>
<feature type="domain" description="Fibronectin type-III" evidence="13">
    <location>
        <begin position="944"/>
        <end position="1039"/>
    </location>
</feature>
<evidence type="ECO:0000256" key="10">
    <source>
        <dbReference type="SAM" id="MobiDB-lite"/>
    </source>
</evidence>
<evidence type="ECO:0000256" key="9">
    <source>
        <dbReference type="ARBA" id="ARBA00023319"/>
    </source>
</evidence>
<feature type="domain" description="Ig-like" evidence="12">
    <location>
        <begin position="39"/>
        <end position="119"/>
    </location>
</feature>
<dbReference type="InterPro" id="IPR003598">
    <property type="entry name" value="Ig_sub2"/>
</dbReference>
<keyword evidence="4" id="KW-0677">Repeat</keyword>
<dbReference type="FunFam" id="2.60.40.10:FF:000028">
    <property type="entry name" value="Neuronal cell adhesion molecule"/>
    <property type="match status" value="2"/>
</dbReference>
<feature type="domain" description="Fibronectin type-III" evidence="13">
    <location>
        <begin position="841"/>
        <end position="936"/>
    </location>
</feature>
<feature type="domain" description="Ig-like" evidence="12">
    <location>
        <begin position="334"/>
        <end position="421"/>
    </location>
</feature>
<dbReference type="GO" id="GO:0030154">
    <property type="term" value="P:cell differentiation"/>
    <property type="evidence" value="ECO:0007669"/>
    <property type="project" value="UniProtKB-ARBA"/>
</dbReference>
<keyword evidence="3 11" id="KW-0812">Transmembrane</keyword>
<dbReference type="SMART" id="SM00409">
    <property type="entry name" value="IG"/>
    <property type="match status" value="4"/>
</dbReference>
<feature type="domain" description="Fibronectin type-III" evidence="13">
    <location>
        <begin position="646"/>
        <end position="739"/>
    </location>
</feature>
<dbReference type="FunFam" id="2.60.40.10:FF:000004">
    <property type="entry name" value="DCC isoform 1"/>
    <property type="match status" value="1"/>
</dbReference>
<dbReference type="InterPro" id="IPR003961">
    <property type="entry name" value="FN3_dom"/>
</dbReference>
<dbReference type="Proteomes" id="UP000192223">
    <property type="component" value="Unplaced"/>
</dbReference>
<dbReference type="SMART" id="SM00060">
    <property type="entry name" value="FN3"/>
    <property type="match status" value="6"/>
</dbReference>
<keyword evidence="5 11" id="KW-1133">Transmembrane helix</keyword>
<dbReference type="GeneID" id="108739561"/>
<evidence type="ECO:0000256" key="2">
    <source>
        <dbReference type="ARBA" id="ARBA00009588"/>
    </source>
</evidence>
<evidence type="ECO:0000256" key="11">
    <source>
        <dbReference type="SAM" id="Phobius"/>
    </source>
</evidence>
<dbReference type="STRING" id="224129.A0A1W4X9F8"/>
<dbReference type="PANTHER" id="PTHR13817:SF173">
    <property type="entry name" value="FRAZZLED"/>
    <property type="match status" value="1"/>
</dbReference>
<name>A0A1W4X9F8_AGRPL</name>
<dbReference type="Gene3D" id="2.60.40.10">
    <property type="entry name" value="Immunoglobulins"/>
    <property type="match status" value="10"/>
</dbReference>
<dbReference type="FunCoup" id="A0A1W4X9F8">
    <property type="interactions" value="638"/>
</dbReference>
<dbReference type="Pfam" id="PF13927">
    <property type="entry name" value="Ig_3"/>
    <property type="match status" value="1"/>
</dbReference>
<dbReference type="Pfam" id="PF00041">
    <property type="entry name" value="fn3"/>
    <property type="match status" value="6"/>
</dbReference>
<sequence>MINKLYDTMRTNSGCFILKKYVHVLIVTSVLTHIQAYIVEFIIEPADTTVEAGQSCVLDCVVKTAQEYPSNMVTIQWLDQDRQPLSYLGDFYRSQLANGSLYIASVSEELSGNYQCLASLPNVGAVVSRVAHLTIATLSGFLQEPRDITVYPGQKAYFACRVQTSLPPRIRWLKDERPLQLDKLRMAILPSGALEIDEVKSADQGSYRCNVSSVNTYRLSNKANLIINEDQEQAASISAPSFIALPQSKIVKEGETVTLDCTANGNPYPTITWLKDGYTVDMANLDSRFSWVGSTTSLQIKKIEESDAGVYQCRAENREDSVDASVTLQVQVPPKFLKKPMDKVDVINKDTEFECSVYGKPEPKIEWLKNGEIIIPTEYYQIVNGNNLKILGLMTSDSGLFQCIASNPAGNIQASASLKVTSAEKVKKSHNRKKFSKDESLPTINKLQSRTAFAHLKSDESSSLGEVQFGSFAIPKQLQYSSDPILNISNKQDRHKILDSLQNTLASSSNSTNLGDILSAYTESTPITKPIIADGDEKNVQEEVPGPPINLKASIVKARFVTLSWQPPPNYNGDIIAYSVYYKRGSSERERVQNTTRSRLEDINIGGLQPGQVYFFRVVAYSKLGPGLSSESLKVTTQTEERVPSAPEQFNAYATSVMSIHATWKPPLVQNGEIQLYRVYYMETMSSTEHNIETTNLQCDILGLSIYTEYSVWVVAINQNGAGAASEEKLVRTFSAPPSESPLNVTLEPASSTSIIVYWEPPAPDGQNGIITGYKLRYRKLGRKGDTITTPANLRSFTLSNLEKGSTYQVKLWALNVNGTGPPTEWYECQTLENDSDESQVPDIPTQLRVRAHSDKIGVMWNAPLNQNIKVRNYILGWGKGVSDIYTKELDEKQRSYVIEKLEPNSDYVISLRASNQKGAGLQLYANVRTRDEPPPEIVSPLIPPVGLKAQVLSSSSVVLYWTDTSLSKSQYVRDRYYVVKFTAEKSSKSKYVNVTDPYVKIDDLKPFTMYEFSVKVVKGRRESPWSMVVQNATWENPPNSPPKNLSVVSVEGEGQVLKLQWQPLKLQTGRVTGYVILYTTNTTKRDREWSAQAVKGDENSVIISDLEPNTEYFFKVQARNSGGNGPFSALASFRTGYFSNKLLIYIAIAGVVLAVTLVITVVIVYYRKRECATSPSRSRSKYQKSCQQIKPPDLWIHHDQMELKEKSHCSNDGASSCGAVTLPRSMGANEFDSRDNHPSNSLDKTTYVPGYMATAIVTPINTASSSHTSNDSTPSSRTNYPRTQYNISRAHIAMDQNMDGQMPEHLSGPVNSRSTCDIGPCNSNYASHPPIAHVPPGSTYAPGMNVTADPQPVRRIPGLGHPLKSFSVPAPPPLSAPGTPQPKHIGTPQPSQIIIRPNTSPYKKTMAGCNPTVVGTPASRITTSNPPPHTAEEVQPLKPSHSTEELNQEMANLEGLMITLNAITASEFEC</sequence>
<dbReference type="GO" id="GO:0009653">
    <property type="term" value="P:anatomical structure morphogenesis"/>
    <property type="evidence" value="ECO:0007669"/>
    <property type="project" value="UniProtKB-ARBA"/>
</dbReference>
<feature type="domain" description="Fibronectin type-III" evidence="13">
    <location>
        <begin position="1042"/>
        <end position="1139"/>
    </location>
</feature>
<keyword evidence="6 11" id="KW-0472">Membrane</keyword>
<dbReference type="PROSITE" id="PS50853">
    <property type="entry name" value="FN3"/>
    <property type="match status" value="6"/>
</dbReference>
<feature type="region of interest" description="Disordered" evidence="10">
    <location>
        <begin position="1369"/>
        <end position="1395"/>
    </location>
</feature>
<evidence type="ECO:0000256" key="5">
    <source>
        <dbReference type="ARBA" id="ARBA00022989"/>
    </source>
</evidence>
<dbReference type="KEGG" id="apln:108739561"/>
<dbReference type="CDD" id="cd00063">
    <property type="entry name" value="FN3"/>
    <property type="match status" value="6"/>
</dbReference>
<protein>
    <submittedName>
        <fullName evidence="15">Neogenin isoform X1</fullName>
    </submittedName>
</protein>
<evidence type="ECO:0000256" key="3">
    <source>
        <dbReference type="ARBA" id="ARBA00022692"/>
    </source>
</evidence>
<dbReference type="GO" id="GO:0016020">
    <property type="term" value="C:membrane"/>
    <property type="evidence" value="ECO:0007669"/>
    <property type="project" value="UniProtKB-SubCell"/>
</dbReference>
<dbReference type="SMART" id="SM00408">
    <property type="entry name" value="IGc2"/>
    <property type="match status" value="4"/>
</dbReference>
<feature type="domain" description="Fibronectin type-III" evidence="13">
    <location>
        <begin position="547"/>
        <end position="640"/>
    </location>
</feature>
<gene>
    <name evidence="15" type="primary">LOC108739561</name>
</gene>
<feature type="domain" description="Ig-like" evidence="12">
    <location>
        <begin position="240"/>
        <end position="329"/>
    </location>
</feature>
<dbReference type="InterPro" id="IPR010560">
    <property type="entry name" value="Neogenin_C"/>
</dbReference>
<organism evidence="14 15">
    <name type="scientific">Agrilus planipennis</name>
    <name type="common">Emerald ash borer</name>
    <name type="synonym">Agrilus marcopoli</name>
    <dbReference type="NCBI Taxonomy" id="224129"/>
    <lineage>
        <taxon>Eukaryota</taxon>
        <taxon>Metazoa</taxon>
        <taxon>Ecdysozoa</taxon>
        <taxon>Arthropoda</taxon>
        <taxon>Hexapoda</taxon>
        <taxon>Insecta</taxon>
        <taxon>Pterygota</taxon>
        <taxon>Neoptera</taxon>
        <taxon>Endopterygota</taxon>
        <taxon>Coleoptera</taxon>
        <taxon>Polyphaga</taxon>
        <taxon>Elateriformia</taxon>
        <taxon>Buprestoidea</taxon>
        <taxon>Buprestidae</taxon>
        <taxon>Agrilinae</taxon>
        <taxon>Agrilus</taxon>
    </lineage>
</organism>
<feature type="domain" description="Fibronectin type-III" evidence="13">
    <location>
        <begin position="741"/>
        <end position="834"/>
    </location>
</feature>
<keyword evidence="8" id="KW-0325">Glycoprotein</keyword>
<evidence type="ECO:0000256" key="8">
    <source>
        <dbReference type="ARBA" id="ARBA00023180"/>
    </source>
</evidence>
<comment type="subcellular location">
    <subcellularLocation>
        <location evidence="1">Membrane</location>
        <topology evidence="1">Single-pass type I membrane protein</topology>
    </subcellularLocation>
</comment>
<keyword evidence="9" id="KW-0393">Immunoglobulin domain</keyword>
<dbReference type="InterPro" id="IPR036179">
    <property type="entry name" value="Ig-like_dom_sf"/>
</dbReference>
<keyword evidence="7" id="KW-1015">Disulfide bond</keyword>
<comment type="similarity">
    <text evidence="2">Belongs to the immunoglobulin superfamily. DCC family.</text>
</comment>
<dbReference type="InterPro" id="IPR007110">
    <property type="entry name" value="Ig-like_dom"/>
</dbReference>
<dbReference type="FunFam" id="2.60.40.10:FF:000032">
    <property type="entry name" value="palladin isoform X1"/>
    <property type="match status" value="1"/>
</dbReference>
<dbReference type="InterPro" id="IPR013783">
    <property type="entry name" value="Ig-like_fold"/>
</dbReference>
<evidence type="ECO:0000256" key="4">
    <source>
        <dbReference type="ARBA" id="ARBA00022737"/>
    </source>
</evidence>
<evidence type="ECO:0000259" key="12">
    <source>
        <dbReference type="PROSITE" id="PS50835"/>
    </source>
</evidence>
<dbReference type="PANTHER" id="PTHR13817">
    <property type="entry name" value="TITIN"/>
    <property type="match status" value="1"/>
</dbReference>
<accession>A0A1W4X9F8</accession>
<reference evidence="15" key="1">
    <citation type="submission" date="2025-08" db="UniProtKB">
        <authorList>
            <consortium name="RefSeq"/>
        </authorList>
    </citation>
    <scope>IDENTIFICATION</scope>
    <source>
        <tissue evidence="15">Entire body</tissue>
    </source>
</reference>
<dbReference type="InterPro" id="IPR003599">
    <property type="entry name" value="Ig_sub"/>
</dbReference>
<dbReference type="Pfam" id="PF07679">
    <property type="entry name" value="I-set"/>
    <property type="match status" value="3"/>
</dbReference>
<dbReference type="RefSeq" id="XP_018329033.1">
    <property type="nucleotide sequence ID" value="XM_018473531.2"/>
</dbReference>
<dbReference type="PRINTS" id="PR00014">
    <property type="entry name" value="FNTYPEIII"/>
</dbReference>
<evidence type="ECO:0000313" key="14">
    <source>
        <dbReference type="Proteomes" id="UP000192223"/>
    </source>
</evidence>
<evidence type="ECO:0000256" key="7">
    <source>
        <dbReference type="ARBA" id="ARBA00023157"/>
    </source>
</evidence>
<dbReference type="InParanoid" id="A0A1W4X9F8"/>
<proteinExistence type="inferred from homology"/>
<evidence type="ECO:0000313" key="15">
    <source>
        <dbReference type="RefSeq" id="XP_018329033.1"/>
    </source>
</evidence>
<dbReference type="InterPro" id="IPR036116">
    <property type="entry name" value="FN3_sf"/>
</dbReference>
<dbReference type="Pfam" id="PF06583">
    <property type="entry name" value="Neogenin_C"/>
    <property type="match status" value="1"/>
</dbReference>
<dbReference type="InterPro" id="IPR013098">
    <property type="entry name" value="Ig_I-set"/>
</dbReference>
<feature type="domain" description="Ig-like" evidence="12">
    <location>
        <begin position="121"/>
        <end position="220"/>
    </location>
</feature>
<dbReference type="PROSITE" id="PS50835">
    <property type="entry name" value="IG_LIKE"/>
    <property type="match status" value="4"/>
</dbReference>